<evidence type="ECO:0000313" key="4">
    <source>
        <dbReference type="Proteomes" id="UP000076842"/>
    </source>
</evidence>
<feature type="region of interest" description="Disordered" evidence="1">
    <location>
        <begin position="41"/>
        <end position="62"/>
    </location>
</feature>
<evidence type="ECO:0000256" key="1">
    <source>
        <dbReference type="SAM" id="MobiDB-lite"/>
    </source>
</evidence>
<gene>
    <name evidence="3" type="ORF">CALCODRAFT_511415</name>
</gene>
<keyword evidence="2" id="KW-0732">Signal</keyword>
<evidence type="ECO:0000256" key="2">
    <source>
        <dbReference type="SAM" id="SignalP"/>
    </source>
</evidence>
<dbReference type="EMBL" id="KV424037">
    <property type="protein sequence ID" value="KZT53425.1"/>
    <property type="molecule type" value="Genomic_DNA"/>
</dbReference>
<name>A0A165DS17_9BASI</name>
<feature type="signal peptide" evidence="2">
    <location>
        <begin position="1"/>
        <end position="25"/>
    </location>
</feature>
<feature type="chain" id="PRO_5007856773" description="F-box domain-containing protein" evidence="2">
    <location>
        <begin position="26"/>
        <end position="885"/>
    </location>
</feature>
<proteinExistence type="predicted"/>
<reference evidence="3 4" key="1">
    <citation type="journal article" date="2016" name="Mol. Biol. Evol.">
        <title>Comparative Genomics of Early-Diverging Mushroom-Forming Fungi Provides Insights into the Origins of Lignocellulose Decay Capabilities.</title>
        <authorList>
            <person name="Nagy L.G."/>
            <person name="Riley R."/>
            <person name="Tritt A."/>
            <person name="Adam C."/>
            <person name="Daum C."/>
            <person name="Floudas D."/>
            <person name="Sun H."/>
            <person name="Yadav J.S."/>
            <person name="Pangilinan J."/>
            <person name="Larsson K.H."/>
            <person name="Matsuura K."/>
            <person name="Barry K."/>
            <person name="Labutti K."/>
            <person name="Kuo R."/>
            <person name="Ohm R.A."/>
            <person name="Bhattacharya S.S."/>
            <person name="Shirouzu T."/>
            <person name="Yoshinaga Y."/>
            <person name="Martin F.M."/>
            <person name="Grigoriev I.V."/>
            <person name="Hibbett D.S."/>
        </authorList>
    </citation>
    <scope>NUCLEOTIDE SEQUENCE [LARGE SCALE GENOMIC DNA]</scope>
    <source>
        <strain evidence="3 4">HHB12733</strain>
    </source>
</reference>
<organism evidence="3 4">
    <name type="scientific">Calocera cornea HHB12733</name>
    <dbReference type="NCBI Taxonomy" id="1353952"/>
    <lineage>
        <taxon>Eukaryota</taxon>
        <taxon>Fungi</taxon>
        <taxon>Dikarya</taxon>
        <taxon>Basidiomycota</taxon>
        <taxon>Agaricomycotina</taxon>
        <taxon>Dacrymycetes</taxon>
        <taxon>Dacrymycetales</taxon>
        <taxon>Dacrymycetaceae</taxon>
        <taxon>Calocera</taxon>
    </lineage>
</organism>
<dbReference type="Proteomes" id="UP000076842">
    <property type="component" value="Unassembled WGS sequence"/>
</dbReference>
<dbReference type="OrthoDB" id="10539741at2759"/>
<accession>A0A165DS17</accession>
<feature type="region of interest" description="Disordered" evidence="1">
    <location>
        <begin position="754"/>
        <end position="774"/>
    </location>
</feature>
<dbReference type="InParanoid" id="A0A165DS17"/>
<sequence length="885" mass="100855">MGRRRRLPFLLLLLESPLPVGELDAFTNTVKHKHFANFTRQPLLTEPSGHSPRDRGQPRPCGGYEVQMAGTAQEADADDIELDEHEEHTAHFMDEEQAEEDCNMDSDGWNDEGVPDLCARLTADNLSDFSGDGSPMPDSSAEERTLIPYYTLPEAAAGNAEESQPPEKKRKIPKQFYQHRKPIFPPDAGYKGKSILETPNKVLALVMIPQSYLWTDADKLQIFREMTPPELIVLTRTCHRIYDLLCEPYSNYGIWGHARLGYGDKPGPHPGLQYKGGQSLSKMAWAFLWCSGSTMNVPDPAPGNVQHLGADQEPEQDIPQAERLIHEFHPLLKNTKALWKYLCGHPSFLFAVRDRWQDEQHAWLHTALHTAEKTPEAVGMGLTEPPPKKIIDIMDDYMNAMKNGNNKRKVRLYNEMMIECYRIDWPDEIIKGLFMRGTPFLDRKYYDPGIDHLWENIIYIGGIGSRTCRKQSMSGSNLATMAQGQKVCTGGTICNYELDEWREMKKSWRGCTALPFALLTETDTKNGKLAVAPQWQDASNLPTLKRMKTEIEAFGVRRAAYIWKRLEPQIMEETEKLCTRRVRQQQEQTIRERRNVARAFSLYLRRNKDAPVRAGVPAPSVMPGFRIFKTFPVVQRLPTTQKKVMNWDKWLVHAYLELNAWEFELDLRLRCSEAPRTSPLIPERRIRTTLRVQDDATVQATDDGTRRLLSTNALSDACAFARHVYNMLNVLPTDMTHEELQSFKKAWRCESCGTHGTRGHTHASKGLPTSKTPDGWTIRQASRDLQSIYSVHGLPELLGNEPLPPKFCKKMVRATDKERENTSVMCSICTAAARRKLKPGISDSKAPAKVLKYDGLRDHMQQRHGCAEIHTEDIILIRCGLKKEK</sequence>
<dbReference type="AlphaFoldDB" id="A0A165DS17"/>
<evidence type="ECO:0000313" key="3">
    <source>
        <dbReference type="EMBL" id="KZT53425.1"/>
    </source>
</evidence>
<protein>
    <recommendedName>
        <fullName evidence="5">F-box domain-containing protein</fullName>
    </recommendedName>
</protein>
<keyword evidence="4" id="KW-1185">Reference proteome</keyword>
<evidence type="ECO:0008006" key="5">
    <source>
        <dbReference type="Google" id="ProtNLM"/>
    </source>
</evidence>